<feature type="region of interest" description="Disordered" evidence="1">
    <location>
        <begin position="251"/>
        <end position="300"/>
    </location>
</feature>
<feature type="region of interest" description="Disordered" evidence="1">
    <location>
        <begin position="116"/>
        <end position="145"/>
    </location>
</feature>
<feature type="compositionally biased region" description="Polar residues" evidence="1">
    <location>
        <begin position="254"/>
        <end position="267"/>
    </location>
</feature>
<feature type="compositionally biased region" description="Basic and acidic residues" evidence="1">
    <location>
        <begin position="290"/>
        <end position="300"/>
    </location>
</feature>
<evidence type="ECO:0000256" key="1">
    <source>
        <dbReference type="SAM" id="MobiDB-lite"/>
    </source>
</evidence>
<sequence length="300" mass="34416">MDEGGWHRDRQPRMDQHNYTSRNKYVSITENQRLGVLYGTGVVKVIQQEDPPKKSLYYCKVCCVDICGRRSLQAHCSYQDHKENKIHWEGIAGHKDYESRIFEGRKVSQEDIWGDRRSHMPNHYNHEDTTDMNRADRDRNRTGGGSCSSLIVPVLPSAQHIIDLARRNIPPPRDGLFDGPIGKLLKELAGCSVKDEVDAVVSTEVILAMLKLLKEFMKTIKRDTSTFQMRLILDETAVKVHMVKSLLEEESAARQVNPSVPRPNQSFKRPGEDDDYPPIQGRPKPRKALKPRDRKLSVDY</sequence>
<keyword evidence="3" id="KW-1185">Reference proteome</keyword>
<proteinExistence type="predicted"/>
<comment type="caution">
    <text evidence="2">The sequence shown here is derived from an EMBL/GenBank/DDBJ whole genome shotgun (WGS) entry which is preliminary data.</text>
</comment>
<protein>
    <submittedName>
        <fullName evidence="2">Uncharacterized protein</fullName>
    </submittedName>
</protein>
<dbReference type="EMBL" id="JAWZYT010001422">
    <property type="protein sequence ID" value="KAK4312321.1"/>
    <property type="molecule type" value="Genomic_DNA"/>
</dbReference>
<accession>A0AAE1U8Z9</accession>
<dbReference type="Proteomes" id="UP001292094">
    <property type="component" value="Unassembled WGS sequence"/>
</dbReference>
<evidence type="ECO:0000313" key="3">
    <source>
        <dbReference type="Proteomes" id="UP001292094"/>
    </source>
</evidence>
<reference evidence="2" key="1">
    <citation type="submission" date="2023-11" db="EMBL/GenBank/DDBJ databases">
        <title>Genome assemblies of two species of porcelain crab, Petrolisthes cinctipes and Petrolisthes manimaculis (Anomura: Porcellanidae).</title>
        <authorList>
            <person name="Angst P."/>
        </authorList>
    </citation>
    <scope>NUCLEOTIDE SEQUENCE</scope>
    <source>
        <strain evidence="2">PB745_02</strain>
        <tissue evidence="2">Gill</tissue>
    </source>
</reference>
<feature type="compositionally biased region" description="Basic and acidic residues" evidence="1">
    <location>
        <begin position="116"/>
        <end position="141"/>
    </location>
</feature>
<name>A0AAE1U8Z9_9EUCA</name>
<gene>
    <name evidence="2" type="ORF">Pmani_016250</name>
</gene>
<evidence type="ECO:0000313" key="2">
    <source>
        <dbReference type="EMBL" id="KAK4312321.1"/>
    </source>
</evidence>
<organism evidence="2 3">
    <name type="scientific">Petrolisthes manimaculis</name>
    <dbReference type="NCBI Taxonomy" id="1843537"/>
    <lineage>
        <taxon>Eukaryota</taxon>
        <taxon>Metazoa</taxon>
        <taxon>Ecdysozoa</taxon>
        <taxon>Arthropoda</taxon>
        <taxon>Crustacea</taxon>
        <taxon>Multicrustacea</taxon>
        <taxon>Malacostraca</taxon>
        <taxon>Eumalacostraca</taxon>
        <taxon>Eucarida</taxon>
        <taxon>Decapoda</taxon>
        <taxon>Pleocyemata</taxon>
        <taxon>Anomura</taxon>
        <taxon>Galatheoidea</taxon>
        <taxon>Porcellanidae</taxon>
        <taxon>Petrolisthes</taxon>
    </lineage>
</organism>
<dbReference type="AlphaFoldDB" id="A0AAE1U8Z9"/>